<dbReference type="EMBL" id="RXOC01000001">
    <property type="protein sequence ID" value="RXF72208.1"/>
    <property type="molecule type" value="Genomic_DNA"/>
</dbReference>
<sequence length="296" mass="34048">MNWLIEIKSGNPMKRYFIYTFLLALFLSACKKNDISLYDSAVDNIYLNYLDDDGKNDTNIVTYSFAGSPGLASDTIWIPVAIAGKRVNRDRKFVLSVVDNWTTAQKDMHYEPLKPFYIMPADSGKTSVPLIIKNTDPQLANTSVTLTLQVIQSEDFASELPVAIRTKTFVYSNRLEQPSWWVFWMGNLGPYSRTSHRLFLISGGQDLVNPGAPDGYMGIPRTLYYLENVKNFTVDPFTWILRNPEKGYVLAKRNDGTEDYDFYQKESPLVKIHLKFFPQVNRYFFMNENGNQVIFN</sequence>
<proteinExistence type="predicted"/>
<evidence type="ECO:0000313" key="1">
    <source>
        <dbReference type="EMBL" id="RXF72208.1"/>
    </source>
</evidence>
<dbReference type="Proteomes" id="UP000290848">
    <property type="component" value="Unassembled WGS sequence"/>
</dbReference>
<dbReference type="Pfam" id="PF16132">
    <property type="entry name" value="DUF4843"/>
    <property type="match status" value="1"/>
</dbReference>
<gene>
    <name evidence="1" type="ORF">EKH83_00340</name>
</gene>
<organism evidence="1 2">
    <name type="scientific">Arcticibacter tournemirensis</name>
    <dbReference type="NCBI Taxonomy" id="699437"/>
    <lineage>
        <taxon>Bacteria</taxon>
        <taxon>Pseudomonadati</taxon>
        <taxon>Bacteroidota</taxon>
        <taxon>Sphingobacteriia</taxon>
        <taxon>Sphingobacteriales</taxon>
        <taxon>Sphingobacteriaceae</taxon>
        <taxon>Arcticibacter</taxon>
    </lineage>
</organism>
<accession>A0A4Q0MFF6</accession>
<name>A0A4Q0MFF6_9SPHI</name>
<evidence type="ECO:0000313" key="2">
    <source>
        <dbReference type="Proteomes" id="UP000290848"/>
    </source>
</evidence>
<dbReference type="InterPro" id="IPR032299">
    <property type="entry name" value="DUF4843"/>
</dbReference>
<comment type="caution">
    <text evidence="1">The sequence shown here is derived from an EMBL/GenBank/DDBJ whole genome shotgun (WGS) entry which is preliminary data.</text>
</comment>
<reference evidence="1 2" key="1">
    <citation type="submission" date="2018-12" db="EMBL/GenBank/DDBJ databases">
        <title>The Draft Genome Sequence of the Soil Bacterium Pedobacter tournemirensis R1.</title>
        <authorList>
            <person name="He J."/>
        </authorList>
    </citation>
    <scope>NUCLEOTIDE SEQUENCE [LARGE SCALE GENOMIC DNA]</scope>
    <source>
        <strain evidence="1 2">R1</strain>
    </source>
</reference>
<protein>
    <submittedName>
        <fullName evidence="1">DUF4843 domain-containing protein</fullName>
    </submittedName>
</protein>
<dbReference type="AlphaFoldDB" id="A0A4Q0MFF6"/>